<evidence type="ECO:0000256" key="7">
    <source>
        <dbReference type="SAM" id="Phobius"/>
    </source>
</evidence>
<evidence type="ECO:0000256" key="2">
    <source>
        <dbReference type="ARBA" id="ARBA00010581"/>
    </source>
</evidence>
<dbReference type="InterPro" id="IPR000298">
    <property type="entry name" value="Cyt_c_oxidase-like_su3"/>
</dbReference>
<dbReference type="RefSeq" id="WP_142583157.1">
    <property type="nucleotide sequence ID" value="NZ_CABFPH010000028.1"/>
</dbReference>
<proteinExistence type="inferred from homology"/>
<keyword evidence="5 7" id="KW-0472">Membrane</keyword>
<protein>
    <submittedName>
        <fullName evidence="9">Cytochrome bo(3) ubiquinol oxidase subunit 3</fullName>
    </submittedName>
</protein>
<feature type="transmembrane region" description="Helical" evidence="7">
    <location>
        <begin position="50"/>
        <end position="74"/>
    </location>
</feature>
<dbReference type="InterPro" id="IPR013833">
    <property type="entry name" value="Cyt_c_oxidase_su3_a-hlx"/>
</dbReference>
<organism evidence="9 10">
    <name type="scientific">Methylobacterium symbioticum</name>
    <dbReference type="NCBI Taxonomy" id="2584084"/>
    <lineage>
        <taxon>Bacteria</taxon>
        <taxon>Pseudomonadati</taxon>
        <taxon>Pseudomonadota</taxon>
        <taxon>Alphaproteobacteria</taxon>
        <taxon>Hyphomicrobiales</taxon>
        <taxon>Methylobacteriaceae</taxon>
        <taxon>Methylobacterium</taxon>
    </lineage>
</organism>
<evidence type="ECO:0000256" key="6">
    <source>
        <dbReference type="RuleBase" id="RU003376"/>
    </source>
</evidence>
<evidence type="ECO:0000256" key="1">
    <source>
        <dbReference type="ARBA" id="ARBA00004141"/>
    </source>
</evidence>
<keyword evidence="3 6" id="KW-0812">Transmembrane</keyword>
<accession>A0A509EC79</accession>
<evidence type="ECO:0000259" key="8">
    <source>
        <dbReference type="PROSITE" id="PS50253"/>
    </source>
</evidence>
<dbReference type="GO" id="GO:0019646">
    <property type="term" value="P:aerobic electron transport chain"/>
    <property type="evidence" value="ECO:0007669"/>
    <property type="project" value="InterPro"/>
</dbReference>
<feature type="transmembrane region" description="Helical" evidence="7">
    <location>
        <begin position="116"/>
        <end position="141"/>
    </location>
</feature>
<sequence length="233" mass="24214">MTLVLLYLAALAVLAARWLGQQHLADRPWLTAGSPHPLGVPTTRPSPARLGLGVFLASAGLLFALLVAAYAMRVPATAPVPLDPRLLWLTTSLLVGASLALHGARGAARRGREDEATAALGLAAAAGVGFLGGQALAWRALWEAGIAHQGPDAAAAFFCLITALHGLHILAGLVALAWVTARGALLPRPADLGPSIALCTLYWDALLAVWLVLFGLLFRTPWSGLIDALCRPG</sequence>
<keyword evidence="10" id="KW-1185">Reference proteome</keyword>
<comment type="similarity">
    <text evidence="2 6">Belongs to the cytochrome c oxidase subunit 3 family.</text>
</comment>
<name>A0A509EC79_9HYPH</name>
<dbReference type="GO" id="GO:0004129">
    <property type="term" value="F:cytochrome-c oxidase activity"/>
    <property type="evidence" value="ECO:0007669"/>
    <property type="project" value="InterPro"/>
</dbReference>
<dbReference type="InterPro" id="IPR035973">
    <property type="entry name" value="Cyt_c_oxidase_su3-like_sf"/>
</dbReference>
<dbReference type="OrthoDB" id="9808200at2"/>
<keyword evidence="4 7" id="KW-1133">Transmembrane helix</keyword>
<dbReference type="EMBL" id="CABFPH010000028">
    <property type="protein sequence ID" value="VUD71778.1"/>
    <property type="molecule type" value="Genomic_DNA"/>
</dbReference>
<evidence type="ECO:0000313" key="10">
    <source>
        <dbReference type="Proteomes" id="UP000410984"/>
    </source>
</evidence>
<evidence type="ECO:0000256" key="4">
    <source>
        <dbReference type="ARBA" id="ARBA00022989"/>
    </source>
</evidence>
<evidence type="ECO:0000256" key="3">
    <source>
        <dbReference type="ARBA" id="ARBA00022692"/>
    </source>
</evidence>
<dbReference type="SUPFAM" id="SSF81452">
    <property type="entry name" value="Cytochrome c oxidase subunit III-like"/>
    <property type="match status" value="1"/>
</dbReference>
<dbReference type="InterPro" id="IPR024791">
    <property type="entry name" value="Cyt_c/ubiquinol_Oxase_su3"/>
</dbReference>
<comment type="subcellular location">
    <subcellularLocation>
        <location evidence="6">Cell membrane</location>
        <topology evidence="6">Multi-pass membrane protein</topology>
    </subcellularLocation>
    <subcellularLocation>
        <location evidence="1">Membrane</location>
        <topology evidence="1">Multi-pass membrane protein</topology>
    </subcellularLocation>
</comment>
<dbReference type="PROSITE" id="PS50253">
    <property type="entry name" value="COX3"/>
    <property type="match status" value="1"/>
</dbReference>
<evidence type="ECO:0000313" key="9">
    <source>
        <dbReference type="EMBL" id="VUD71778.1"/>
    </source>
</evidence>
<gene>
    <name evidence="9" type="primary">cyoC_1</name>
    <name evidence="9" type="ORF">MET9862_02366</name>
</gene>
<reference evidence="9 10" key="1">
    <citation type="submission" date="2019-06" db="EMBL/GenBank/DDBJ databases">
        <authorList>
            <person name="Rodrigo-Torres L."/>
            <person name="Arahal R. D."/>
            <person name="Lucena T."/>
        </authorList>
    </citation>
    <scope>NUCLEOTIDE SEQUENCE [LARGE SCALE GENOMIC DNA]</scope>
    <source>
        <strain evidence="9 10">SB0023/3</strain>
    </source>
</reference>
<feature type="transmembrane region" description="Helical" evidence="7">
    <location>
        <begin position="153"/>
        <end position="181"/>
    </location>
</feature>
<dbReference type="PANTHER" id="PTHR11403:SF10">
    <property type="entry name" value="CYTOCHROME C OXIDASE"/>
    <property type="match status" value="1"/>
</dbReference>
<dbReference type="AlphaFoldDB" id="A0A509EC79"/>
<dbReference type="GO" id="GO:0005886">
    <property type="term" value="C:plasma membrane"/>
    <property type="evidence" value="ECO:0007669"/>
    <property type="project" value="UniProtKB-SubCell"/>
</dbReference>
<dbReference type="Proteomes" id="UP000410984">
    <property type="component" value="Unassembled WGS sequence"/>
</dbReference>
<feature type="domain" description="Heme-copper oxidase subunit III family profile" evidence="8">
    <location>
        <begin position="1"/>
        <end position="222"/>
    </location>
</feature>
<feature type="transmembrane region" description="Helical" evidence="7">
    <location>
        <begin position="86"/>
        <end position="104"/>
    </location>
</feature>
<evidence type="ECO:0000256" key="5">
    <source>
        <dbReference type="ARBA" id="ARBA00023136"/>
    </source>
</evidence>
<dbReference type="Gene3D" id="1.20.120.80">
    <property type="entry name" value="Cytochrome c oxidase, subunit III, four-helix bundle"/>
    <property type="match status" value="1"/>
</dbReference>
<feature type="transmembrane region" description="Helical" evidence="7">
    <location>
        <begin position="201"/>
        <end position="218"/>
    </location>
</feature>
<dbReference type="PANTHER" id="PTHR11403">
    <property type="entry name" value="CYTOCHROME C OXIDASE SUBUNIT III"/>
    <property type="match status" value="1"/>
</dbReference>